<name>A0A0A7EEX5_9GAMM</name>
<organism evidence="1 2">
    <name type="scientific">Pseudoalteromonas piratica</name>
    <dbReference type="NCBI Taxonomy" id="1348114"/>
    <lineage>
        <taxon>Bacteria</taxon>
        <taxon>Pseudomonadati</taxon>
        <taxon>Pseudomonadota</taxon>
        <taxon>Gammaproteobacteria</taxon>
        <taxon>Alteromonadales</taxon>
        <taxon>Pseudoalteromonadaceae</taxon>
        <taxon>Pseudoalteromonas</taxon>
    </lineage>
</organism>
<gene>
    <name evidence="1" type="ORF">OM33_08275</name>
</gene>
<evidence type="ECO:0000313" key="2">
    <source>
        <dbReference type="Proteomes" id="UP000030341"/>
    </source>
</evidence>
<evidence type="ECO:0008006" key="3">
    <source>
        <dbReference type="Google" id="ProtNLM"/>
    </source>
</evidence>
<dbReference type="Proteomes" id="UP000030341">
    <property type="component" value="Chromosome 1"/>
</dbReference>
<dbReference type="Pfam" id="PF11769">
    <property type="entry name" value="DUF3313"/>
    <property type="match status" value="1"/>
</dbReference>
<reference evidence="1 2" key="1">
    <citation type="submission" date="2014-11" db="EMBL/GenBank/DDBJ databases">
        <title>Complete Genome Sequence of Pseudoalteromonas sp. Strain OCN003 Isolated from Kaneohe Bay, Oahu, Hawaii.</title>
        <authorList>
            <person name="Beurmann S."/>
            <person name="Videau P."/>
            <person name="Ushijima B."/>
            <person name="Smith A.M."/>
            <person name="Aeby G.S."/>
            <person name="Callahan S.M."/>
            <person name="Belcaid M."/>
        </authorList>
    </citation>
    <scope>NUCLEOTIDE SEQUENCE [LARGE SCALE GENOMIC DNA]</scope>
    <source>
        <strain evidence="1 2">OCN003</strain>
    </source>
</reference>
<dbReference type="AlphaFoldDB" id="A0A0A7EEX5"/>
<dbReference type="RefSeq" id="WP_038640775.1">
    <property type="nucleotide sequence ID" value="NZ_CP009888.1"/>
</dbReference>
<dbReference type="KEGG" id="pseo:OM33_08275"/>
<proteinExistence type="predicted"/>
<keyword evidence="2" id="KW-1185">Reference proteome</keyword>
<dbReference type="HOGENOM" id="CLU_1208981_0_0_6"/>
<sequence>MYSSKLFIKSAVLLLLTGCSLTTKDIKNGYLASYSNLTTLADENTGYHQRWVSRDISRKLAPFEPESVYIAPVIYYPQLQHHEQIDHQAATKLQRYLDMRMKYIVSQYFPISPVKGENVMVIEPAITAVKISLEDLSPLEVIPFRAVISAVNLSLGGRDRDVEIRLETKIKNGLNDKLLATSVLGGQGLQIENSSEKLSLSHLTQLIESWCFAWDQQLKAYKQRLDENA</sequence>
<evidence type="ECO:0000313" key="1">
    <source>
        <dbReference type="EMBL" id="AIY65154.1"/>
    </source>
</evidence>
<accession>A0A0A7EEX5</accession>
<dbReference type="InterPro" id="IPR021747">
    <property type="entry name" value="DUF3313"/>
</dbReference>
<protein>
    <recommendedName>
        <fullName evidence="3">Lipoprotein</fullName>
    </recommendedName>
</protein>
<dbReference type="STRING" id="1348114.OM33_08275"/>
<dbReference type="EMBL" id="CP009888">
    <property type="protein sequence ID" value="AIY65154.1"/>
    <property type="molecule type" value="Genomic_DNA"/>
</dbReference>